<dbReference type="VEuPathDB" id="FungiDB:BO71DRAFT_390984"/>
<evidence type="ECO:0000313" key="3">
    <source>
        <dbReference type="EMBL" id="PYH88760.1"/>
    </source>
</evidence>
<accession>A0A319CVE2</accession>
<feature type="transmembrane region" description="Helical" evidence="2">
    <location>
        <begin position="358"/>
        <end position="378"/>
    </location>
</feature>
<name>A0A319CVE2_9EURO</name>
<gene>
    <name evidence="3" type="ORF">BO71DRAFT_390984</name>
</gene>
<organism evidence="3 4">
    <name type="scientific">Aspergillus ellipticus CBS 707.79</name>
    <dbReference type="NCBI Taxonomy" id="1448320"/>
    <lineage>
        <taxon>Eukaryota</taxon>
        <taxon>Fungi</taxon>
        <taxon>Dikarya</taxon>
        <taxon>Ascomycota</taxon>
        <taxon>Pezizomycotina</taxon>
        <taxon>Eurotiomycetes</taxon>
        <taxon>Eurotiomycetidae</taxon>
        <taxon>Eurotiales</taxon>
        <taxon>Aspergillaceae</taxon>
        <taxon>Aspergillus</taxon>
        <taxon>Aspergillus subgen. Circumdati</taxon>
    </lineage>
</organism>
<dbReference type="EMBL" id="KZ826068">
    <property type="protein sequence ID" value="PYH88760.1"/>
    <property type="molecule type" value="Genomic_DNA"/>
</dbReference>
<evidence type="ECO:0000256" key="1">
    <source>
        <dbReference type="SAM" id="MobiDB-lite"/>
    </source>
</evidence>
<reference evidence="3 4" key="1">
    <citation type="submission" date="2018-02" db="EMBL/GenBank/DDBJ databases">
        <title>The genomes of Aspergillus section Nigri reveals drivers in fungal speciation.</title>
        <authorList>
            <consortium name="DOE Joint Genome Institute"/>
            <person name="Vesth T.C."/>
            <person name="Nybo J."/>
            <person name="Theobald S."/>
            <person name="Brandl J."/>
            <person name="Frisvad J.C."/>
            <person name="Nielsen K.F."/>
            <person name="Lyhne E.K."/>
            <person name="Kogle M.E."/>
            <person name="Kuo A."/>
            <person name="Riley R."/>
            <person name="Clum A."/>
            <person name="Nolan M."/>
            <person name="Lipzen A."/>
            <person name="Salamov A."/>
            <person name="Henrissat B."/>
            <person name="Wiebenga A."/>
            <person name="De vries R.P."/>
            <person name="Grigoriev I.V."/>
            <person name="Mortensen U.H."/>
            <person name="Andersen M.R."/>
            <person name="Baker S.E."/>
        </authorList>
    </citation>
    <scope>NUCLEOTIDE SEQUENCE [LARGE SCALE GENOMIC DNA]</scope>
    <source>
        <strain evidence="3 4">CBS 707.79</strain>
    </source>
</reference>
<feature type="compositionally biased region" description="Basic and acidic residues" evidence="1">
    <location>
        <begin position="1"/>
        <end position="11"/>
    </location>
</feature>
<dbReference type="Pfam" id="PF11374">
    <property type="entry name" value="DUF3176"/>
    <property type="match status" value="1"/>
</dbReference>
<evidence type="ECO:0000256" key="2">
    <source>
        <dbReference type="SAM" id="Phobius"/>
    </source>
</evidence>
<dbReference type="PANTHER" id="PTHR35394:SF5">
    <property type="entry name" value="DUF3176 DOMAIN-CONTAINING PROTEIN"/>
    <property type="match status" value="1"/>
</dbReference>
<dbReference type="PANTHER" id="PTHR35394">
    <property type="entry name" value="DUF3176 DOMAIN-CONTAINING PROTEIN"/>
    <property type="match status" value="1"/>
</dbReference>
<evidence type="ECO:0000313" key="4">
    <source>
        <dbReference type="Proteomes" id="UP000247810"/>
    </source>
</evidence>
<keyword evidence="4" id="KW-1185">Reference proteome</keyword>
<proteinExistence type="predicted"/>
<feature type="transmembrane region" description="Helical" evidence="2">
    <location>
        <begin position="80"/>
        <end position="102"/>
    </location>
</feature>
<dbReference type="AlphaFoldDB" id="A0A319CVE2"/>
<dbReference type="Proteomes" id="UP000247810">
    <property type="component" value="Unassembled WGS sequence"/>
</dbReference>
<dbReference type="OrthoDB" id="5242705at2759"/>
<feature type="region of interest" description="Disordered" evidence="1">
    <location>
        <begin position="1"/>
        <end position="37"/>
    </location>
</feature>
<dbReference type="STRING" id="1448320.A0A319CVE2"/>
<keyword evidence="2" id="KW-1133">Transmembrane helix</keyword>
<sequence length="464" mass="50729">MEDTNQDHETQRSLLASKGPVGHSTEAITSGPRKKTPSFGRDIQPWLWELCCVILSGGVLAAMAIILAKYDGHAQPNWRNVSLNSVISWLSTLAKAGILYAVSESLGQLKWIWFSQRRPLSDLGCFDSASRGVTGSVLLAWLLRGRHFAVFGSMAIIMALAFDPFVQNLIHYVPRLVKDNSQTSLIGKAVTYTPIVELFNASVSLGAYQEKQLAKWTTDNSSGYLDAIITPDSLNQTFNLSREVWDATDVFINDLFAGRVQAASDIFTFSASSASAGMYATADAIEAIYYGNFTAAGCTADDPLTCAIDNVAAAMTKTLRDNAFTNKVGYDGEEVVHSEPVVGHTLATASFVEIRWQWLALPVAVWLLGAVSCVGTAWKSYAAQTRAWMTSALPLVMLEKRWQDREVHAEDEVEMTGLRAGVADHDPENNVDEGEDLSLEQYEKGAKQVYAKLEIGKGRIALAR</sequence>
<protein>
    <submittedName>
        <fullName evidence="3">Uncharacterized protein</fullName>
    </submittedName>
</protein>
<dbReference type="InterPro" id="IPR021514">
    <property type="entry name" value="DUF3176"/>
</dbReference>
<feature type="transmembrane region" description="Helical" evidence="2">
    <location>
        <begin position="46"/>
        <end position="68"/>
    </location>
</feature>
<keyword evidence="2" id="KW-0472">Membrane</keyword>
<keyword evidence="2" id="KW-0812">Transmembrane</keyword>